<protein>
    <submittedName>
        <fullName evidence="2">Glycosyl transferase</fullName>
    </submittedName>
</protein>
<accession>H8GPA2</accession>
<keyword evidence="2" id="KW-0808">Transferase</keyword>
<keyword evidence="3" id="KW-1185">Reference proteome</keyword>
<dbReference type="GO" id="GO:0016758">
    <property type="term" value="F:hexosyltransferase activity"/>
    <property type="evidence" value="ECO:0007669"/>
    <property type="project" value="UniProtKB-ARBA"/>
</dbReference>
<dbReference type="HOGENOM" id="CLU_025996_4_4_6"/>
<dbReference type="eggNOG" id="COG0463">
    <property type="taxonomic scope" value="Bacteria"/>
</dbReference>
<gene>
    <name evidence="2" type="ORF">Metal_1922</name>
</gene>
<evidence type="ECO:0000313" key="3">
    <source>
        <dbReference type="Proteomes" id="UP000005090"/>
    </source>
</evidence>
<dbReference type="PANTHER" id="PTHR22916:SF3">
    <property type="entry name" value="UDP-GLCNAC:BETAGAL BETA-1,3-N-ACETYLGLUCOSAMINYLTRANSFERASE-LIKE PROTEIN 1"/>
    <property type="match status" value="1"/>
</dbReference>
<feature type="domain" description="Glycosyltransferase 2-like" evidence="1">
    <location>
        <begin position="32"/>
        <end position="144"/>
    </location>
</feature>
<dbReference type="PANTHER" id="PTHR22916">
    <property type="entry name" value="GLYCOSYLTRANSFERASE"/>
    <property type="match status" value="1"/>
</dbReference>
<sequence length="341" mass="38601">MIDFNIDEFRRARLRSESEIMAAWPDACPAVSIVCATFNHEAYIEDALRGFLLQRTDFPFEIVIHDDASADNTRAIVQRYADAYPTLIKAVLQTVNQYSRGKKPVPLAAGHAKGRYVALCEGDDFWIDPGKLQRQFDEMRKHPACDISFHAAAVLQADETLAPVADYAKRVTVIPVDRLIAADGAFCPTASLMLKRSLFDRLPDWYYEKAPVGDYYLQVIGALSGGALYLPDAMSVYRPFTAGSWSASLYRKEKAGIVAHTERTLDCLAELDRFTDYRYSASIGRARSLQAFSAAILFLKKKHVRESWYFMKMSWSSCRRLFIGQLFSLSKKLARRTLFGR</sequence>
<evidence type="ECO:0000259" key="1">
    <source>
        <dbReference type="Pfam" id="PF00535"/>
    </source>
</evidence>
<dbReference type="Proteomes" id="UP000005090">
    <property type="component" value="Chromosome"/>
</dbReference>
<dbReference type="Pfam" id="PF00535">
    <property type="entry name" value="Glycos_transf_2"/>
    <property type="match status" value="1"/>
</dbReference>
<dbReference type="STRING" id="686340.Metal_1922"/>
<dbReference type="InterPro" id="IPR029044">
    <property type="entry name" value="Nucleotide-diphossugar_trans"/>
</dbReference>
<evidence type="ECO:0000313" key="2">
    <source>
        <dbReference type="EMBL" id="EIC29688.1"/>
    </source>
</evidence>
<dbReference type="AlphaFoldDB" id="H8GPA2"/>
<dbReference type="InterPro" id="IPR001173">
    <property type="entry name" value="Glyco_trans_2-like"/>
</dbReference>
<dbReference type="Gene3D" id="3.90.550.10">
    <property type="entry name" value="Spore Coat Polysaccharide Biosynthesis Protein SpsA, Chain A"/>
    <property type="match status" value="1"/>
</dbReference>
<dbReference type="SUPFAM" id="SSF53448">
    <property type="entry name" value="Nucleotide-diphospho-sugar transferases"/>
    <property type="match status" value="1"/>
</dbReference>
<organism evidence="2 3">
    <name type="scientific">Methylomicrobium album BG8</name>
    <dbReference type="NCBI Taxonomy" id="686340"/>
    <lineage>
        <taxon>Bacteria</taxon>
        <taxon>Pseudomonadati</taxon>
        <taxon>Pseudomonadota</taxon>
        <taxon>Gammaproteobacteria</taxon>
        <taxon>Methylococcales</taxon>
        <taxon>Methylococcaceae</taxon>
        <taxon>Methylomicrobium</taxon>
    </lineage>
</organism>
<dbReference type="EMBL" id="CM001475">
    <property type="protein sequence ID" value="EIC29688.1"/>
    <property type="molecule type" value="Genomic_DNA"/>
</dbReference>
<name>H8GPA2_METAL</name>
<proteinExistence type="predicted"/>
<reference evidence="2 3" key="1">
    <citation type="journal article" date="2013" name="Genome Announc.">
        <title>Genome Sequence of the Obligate Gammaproteobacterial Methanotroph Methylomicrobium album Strain BG8.</title>
        <authorList>
            <person name="Kits K.D."/>
            <person name="Kalyuzhnaya M.G."/>
            <person name="Klotz M.G."/>
            <person name="Jetten M.S."/>
            <person name="Op den Camp H.J."/>
            <person name="Vuilleumier S."/>
            <person name="Bringel F."/>
            <person name="Dispirito A.A."/>
            <person name="Murrell J.C."/>
            <person name="Bruce D."/>
            <person name="Cheng J.F."/>
            <person name="Copeland A."/>
            <person name="Goodwin L."/>
            <person name="Hauser L."/>
            <person name="Lajus A."/>
            <person name="Land M.L."/>
            <person name="Lapidus A."/>
            <person name="Lucas S."/>
            <person name="Medigue C."/>
            <person name="Pitluck S."/>
            <person name="Woyke T."/>
            <person name="Zeytun A."/>
            <person name="Stein L.Y."/>
        </authorList>
    </citation>
    <scope>NUCLEOTIDE SEQUENCE [LARGE SCALE GENOMIC DNA]</scope>
    <source>
        <strain evidence="2 3">BG8</strain>
    </source>
</reference>